<dbReference type="GO" id="GO:0016491">
    <property type="term" value="F:oxidoreductase activity"/>
    <property type="evidence" value="ECO:0007669"/>
    <property type="project" value="InterPro"/>
</dbReference>
<dbReference type="Proteomes" id="UP000520814">
    <property type="component" value="Unassembled WGS sequence"/>
</dbReference>
<dbReference type="SUPFAM" id="SSF51735">
    <property type="entry name" value="NAD(P)-binding Rossmann-fold domains"/>
    <property type="match status" value="1"/>
</dbReference>
<evidence type="ECO:0000313" key="4">
    <source>
        <dbReference type="EMBL" id="MBB6048271.1"/>
    </source>
</evidence>
<dbReference type="RefSeq" id="WP_184191704.1">
    <property type="nucleotide sequence ID" value="NZ_JACHGW010000001.1"/>
</dbReference>
<dbReference type="PANTHER" id="PTHR43103">
    <property type="entry name" value="NUCLEOSIDE-DIPHOSPHATE-SUGAR EPIMERASE"/>
    <property type="match status" value="1"/>
</dbReference>
<name>A0A7W9W4S0_ARMRO</name>
<reference evidence="4 5" key="1">
    <citation type="submission" date="2020-08" db="EMBL/GenBank/DDBJ databases">
        <title>Genomic Encyclopedia of Type Strains, Phase IV (KMG-IV): sequencing the most valuable type-strain genomes for metagenomic binning, comparative biology and taxonomic classification.</title>
        <authorList>
            <person name="Goeker M."/>
        </authorList>
    </citation>
    <scope>NUCLEOTIDE SEQUENCE [LARGE SCALE GENOMIC DNA]</scope>
    <source>
        <strain evidence="4 5">DSM 23562</strain>
    </source>
</reference>
<dbReference type="AlphaFoldDB" id="A0A7W9W4S0"/>
<gene>
    <name evidence="4" type="ORF">HNQ39_000033</name>
</gene>
<organism evidence="4 5">
    <name type="scientific">Armatimonas rosea</name>
    <dbReference type="NCBI Taxonomy" id="685828"/>
    <lineage>
        <taxon>Bacteria</taxon>
        <taxon>Bacillati</taxon>
        <taxon>Armatimonadota</taxon>
        <taxon>Armatimonadia</taxon>
        <taxon>Armatimonadales</taxon>
        <taxon>Armatimonadaceae</taxon>
        <taxon>Armatimonas</taxon>
    </lineage>
</organism>
<accession>A0A7W9W4S0</accession>
<dbReference type="CDD" id="cd05238">
    <property type="entry name" value="Gne_like_SDR_e"/>
    <property type="match status" value="1"/>
</dbReference>
<dbReference type="InterPro" id="IPR001509">
    <property type="entry name" value="Epimerase_deHydtase"/>
</dbReference>
<dbReference type="InterPro" id="IPR050005">
    <property type="entry name" value="DenD"/>
</dbReference>
<dbReference type="PANTHER" id="PTHR43103:SF3">
    <property type="entry name" value="ADP-L-GLYCERO-D-MANNO-HEPTOSE-6-EPIMERASE"/>
    <property type="match status" value="1"/>
</dbReference>
<dbReference type="Pfam" id="PF01370">
    <property type="entry name" value="Epimerase"/>
    <property type="match status" value="1"/>
</dbReference>
<dbReference type="InterPro" id="IPR036291">
    <property type="entry name" value="NAD(P)-bd_dom_sf"/>
</dbReference>
<proteinExistence type="predicted"/>
<comment type="caution">
    <text evidence="4">The sequence shown here is derived from an EMBL/GenBank/DDBJ whole genome shotgun (WGS) entry which is preliminary data.</text>
</comment>
<protein>
    <submittedName>
        <fullName evidence="4">Nucleoside-diphosphate-sugar epimerase</fullName>
    </submittedName>
</protein>
<feature type="domain" description="NAD-dependent epimerase/dehydratase" evidence="3">
    <location>
        <begin position="3"/>
        <end position="206"/>
    </location>
</feature>
<evidence type="ECO:0000256" key="1">
    <source>
        <dbReference type="ARBA" id="ARBA00022857"/>
    </source>
</evidence>
<evidence type="ECO:0000256" key="2">
    <source>
        <dbReference type="ARBA" id="ARBA00023277"/>
    </source>
</evidence>
<dbReference type="Gene3D" id="3.90.25.10">
    <property type="entry name" value="UDP-galactose 4-epimerase, domain 1"/>
    <property type="match status" value="1"/>
</dbReference>
<dbReference type="Gene3D" id="3.40.50.720">
    <property type="entry name" value="NAD(P)-binding Rossmann-like Domain"/>
    <property type="match status" value="1"/>
</dbReference>
<keyword evidence="1" id="KW-0521">NADP</keyword>
<dbReference type="EMBL" id="JACHGW010000001">
    <property type="protein sequence ID" value="MBB6048271.1"/>
    <property type="molecule type" value="Genomic_DNA"/>
</dbReference>
<evidence type="ECO:0000259" key="3">
    <source>
        <dbReference type="Pfam" id="PF01370"/>
    </source>
</evidence>
<evidence type="ECO:0000313" key="5">
    <source>
        <dbReference type="Proteomes" id="UP000520814"/>
    </source>
</evidence>
<keyword evidence="2" id="KW-0119">Carbohydrate metabolism</keyword>
<keyword evidence="5" id="KW-1185">Reference proteome</keyword>
<sequence>MHILVTGAGGFLGRLLIDTLLAQTDATITALDVVPLSFASERVTAFVGDLSDAAWLAATLAQVAPVEQAYHLAAVVSGSAEADFDLGYRANLEGTRNILEALRRQSASGGPVARLVFTSSVAVFGGNLPEVVTDGTVAAPQGSYGVQKLMSEYLIGDYTRKGYVDGRAVRLPTVSVRPGKPNAALSSFASGIIREPLQGKVSELPVTRDTAVWILSPDSAVAALRHTLTLDHEVFHGGVYGPAVNLPGLCVSVSQMLDSLLEVGGPEALALVKDVPDPRVTKLVATWPTKFAPERALALGYRADNDFTQIVRTFAARL</sequence>
<dbReference type="NCBIfam" id="NF043036">
    <property type="entry name" value="ErythonDh"/>
    <property type="match status" value="1"/>
</dbReference>